<evidence type="ECO:0000313" key="2">
    <source>
        <dbReference type="EMBL" id="MDP2566434.1"/>
    </source>
</evidence>
<evidence type="ECO:0000256" key="1">
    <source>
        <dbReference type="SAM" id="SignalP"/>
    </source>
</evidence>
<gene>
    <name evidence="2" type="ORF">Q8W34_17440</name>
</gene>
<proteinExistence type="predicted"/>
<sequence length="117" mass="13196">MISFKHSIPLVALAAVFTAMYFNQGENVTEKNEVGQNFEALDYEPYAISELKPFELTSVQYGDKRVCRVKGTAYEVLMGELPKTILLECSHGPTRAEFISFNGDEVENPVLNLRFVE</sequence>
<reference evidence="2" key="1">
    <citation type="submission" date="2023-07" db="EMBL/GenBank/DDBJ databases">
        <title>Genome content predicts the carbon catabolic preferences of heterotrophic bacteria.</title>
        <authorList>
            <person name="Gralka M."/>
        </authorList>
    </citation>
    <scope>NUCLEOTIDE SEQUENCE</scope>
    <source>
        <strain evidence="2">4G09</strain>
    </source>
</reference>
<keyword evidence="1" id="KW-0732">Signal</keyword>
<protein>
    <submittedName>
        <fullName evidence="2">Uncharacterized protein</fullName>
    </submittedName>
</protein>
<feature type="chain" id="PRO_5046077462" evidence="1">
    <location>
        <begin position="22"/>
        <end position="117"/>
    </location>
</feature>
<keyword evidence="3" id="KW-1185">Reference proteome</keyword>
<accession>A0ABT9FI18</accession>
<dbReference type="RefSeq" id="WP_305473057.1">
    <property type="nucleotide sequence ID" value="NZ_JAUYVT010000020.1"/>
</dbReference>
<organism evidence="2 3">
    <name type="scientific">Pseudoalteromonas marina</name>
    <dbReference type="NCBI Taxonomy" id="267375"/>
    <lineage>
        <taxon>Bacteria</taxon>
        <taxon>Pseudomonadati</taxon>
        <taxon>Pseudomonadota</taxon>
        <taxon>Gammaproteobacteria</taxon>
        <taxon>Alteromonadales</taxon>
        <taxon>Pseudoalteromonadaceae</taxon>
        <taxon>Pseudoalteromonas</taxon>
    </lineage>
</organism>
<dbReference type="Proteomes" id="UP001177212">
    <property type="component" value="Unassembled WGS sequence"/>
</dbReference>
<name>A0ABT9FI18_9GAMM</name>
<comment type="caution">
    <text evidence="2">The sequence shown here is derived from an EMBL/GenBank/DDBJ whole genome shotgun (WGS) entry which is preliminary data.</text>
</comment>
<feature type="signal peptide" evidence="1">
    <location>
        <begin position="1"/>
        <end position="21"/>
    </location>
</feature>
<evidence type="ECO:0000313" key="3">
    <source>
        <dbReference type="Proteomes" id="UP001177212"/>
    </source>
</evidence>
<dbReference type="EMBL" id="JAUYVT010000020">
    <property type="protein sequence ID" value="MDP2566434.1"/>
    <property type="molecule type" value="Genomic_DNA"/>
</dbReference>